<evidence type="ECO:0000313" key="11">
    <source>
        <dbReference type="Proteomes" id="UP000838756"/>
    </source>
</evidence>
<accession>A0A8S4RHE7</accession>
<dbReference type="Pfam" id="PF00225">
    <property type="entry name" value="Kinesin"/>
    <property type="match status" value="1"/>
</dbReference>
<evidence type="ECO:0000256" key="7">
    <source>
        <dbReference type="ARBA" id="ARBA00023212"/>
    </source>
</evidence>
<keyword evidence="7" id="KW-0206">Cytoskeleton</keyword>
<dbReference type="EMBL" id="CAKXAJ010025223">
    <property type="protein sequence ID" value="CAH2236781.1"/>
    <property type="molecule type" value="Genomic_DNA"/>
</dbReference>
<dbReference type="GO" id="GO:0005874">
    <property type="term" value="C:microtubule"/>
    <property type="evidence" value="ECO:0007669"/>
    <property type="project" value="UniProtKB-KW"/>
</dbReference>
<dbReference type="GO" id="GO:0008017">
    <property type="term" value="F:microtubule binding"/>
    <property type="evidence" value="ECO:0007669"/>
    <property type="project" value="InterPro"/>
</dbReference>
<dbReference type="PROSITE" id="PS50067">
    <property type="entry name" value="KINESIN_MOTOR_2"/>
    <property type="match status" value="1"/>
</dbReference>
<proteinExistence type="inferred from homology"/>
<sequence length="175" mass="19719">MSIASMVKENLYAGKFSEMFSKVAVRVRPLRADEGPRIVHVVSDKMLVLEEEADSRRDVLRQRRLNEKHYVYDRVFGEDSTQEEVYEAVCAPLVGDTLSGIAGAIFAYGATGAGKTHTMTGLMSRALNHLFTSIAESDLPDAYERDIDINIILQRCRSLDESGTEIWNFQHEVYV</sequence>
<dbReference type="Gene3D" id="3.40.850.10">
    <property type="entry name" value="Kinesin motor domain"/>
    <property type="match status" value="1"/>
</dbReference>
<dbReference type="SUPFAM" id="SSF52540">
    <property type="entry name" value="P-loop containing nucleoside triphosphate hydrolases"/>
    <property type="match status" value="1"/>
</dbReference>
<comment type="caution">
    <text evidence="10">The sequence shown here is derived from an EMBL/GenBank/DDBJ whole genome shotgun (WGS) entry which is preliminary data.</text>
</comment>
<keyword evidence="2" id="KW-0493">Microtubule</keyword>
<keyword evidence="7" id="KW-0963">Cytoplasm</keyword>
<reference evidence="10" key="1">
    <citation type="submission" date="2022-03" db="EMBL/GenBank/DDBJ databases">
        <authorList>
            <person name="Lindestad O."/>
        </authorList>
    </citation>
    <scope>NUCLEOTIDE SEQUENCE</scope>
</reference>
<dbReference type="AlphaFoldDB" id="A0A8S4RHE7"/>
<evidence type="ECO:0000256" key="3">
    <source>
        <dbReference type="ARBA" id="ARBA00022741"/>
    </source>
</evidence>
<evidence type="ECO:0000259" key="9">
    <source>
        <dbReference type="PROSITE" id="PS50067"/>
    </source>
</evidence>
<dbReference type="InterPro" id="IPR036961">
    <property type="entry name" value="Kinesin_motor_dom_sf"/>
</dbReference>
<dbReference type="Proteomes" id="UP000838756">
    <property type="component" value="Unassembled WGS sequence"/>
</dbReference>
<name>A0A8S4RHE7_9NEOP</name>
<dbReference type="InterPro" id="IPR027417">
    <property type="entry name" value="P-loop_NTPase"/>
</dbReference>
<dbReference type="InterPro" id="IPR027640">
    <property type="entry name" value="Kinesin-like_fam"/>
</dbReference>
<dbReference type="PANTHER" id="PTHR47968">
    <property type="entry name" value="CENTROMERE PROTEIN E"/>
    <property type="match status" value="1"/>
</dbReference>
<dbReference type="InterPro" id="IPR001752">
    <property type="entry name" value="Kinesin_motor_dom"/>
</dbReference>
<evidence type="ECO:0000256" key="4">
    <source>
        <dbReference type="ARBA" id="ARBA00022840"/>
    </source>
</evidence>
<evidence type="ECO:0000313" key="10">
    <source>
        <dbReference type="EMBL" id="CAH2236781.1"/>
    </source>
</evidence>
<keyword evidence="3 8" id="KW-0547">Nucleotide-binding</keyword>
<comment type="similarity">
    <text evidence="8">Belongs to the TRAFAC class myosin-kinesin ATPase superfamily. Kinesin family.</text>
</comment>
<feature type="binding site" evidence="8">
    <location>
        <begin position="109"/>
        <end position="116"/>
    </location>
    <ligand>
        <name>ATP</name>
        <dbReference type="ChEBI" id="CHEBI:30616"/>
    </ligand>
</feature>
<dbReference type="GO" id="GO:0005524">
    <property type="term" value="F:ATP binding"/>
    <property type="evidence" value="ECO:0007669"/>
    <property type="project" value="UniProtKB-UniRule"/>
</dbReference>
<evidence type="ECO:0000256" key="2">
    <source>
        <dbReference type="ARBA" id="ARBA00022701"/>
    </source>
</evidence>
<comment type="subcellular location">
    <subcellularLocation>
        <location evidence="1">Cytoplasm</location>
        <location evidence="1">Cytoskeleton</location>
    </subcellularLocation>
</comment>
<keyword evidence="4 8" id="KW-0067">ATP-binding</keyword>
<gene>
    <name evidence="10" type="primary">jg8541</name>
    <name evidence="10" type="ORF">PAEG_LOCUS14128</name>
</gene>
<protein>
    <submittedName>
        <fullName evidence="10">Jg8541 protein</fullName>
    </submittedName>
</protein>
<keyword evidence="6 8" id="KW-0505">Motor protein</keyword>
<evidence type="ECO:0000256" key="5">
    <source>
        <dbReference type="ARBA" id="ARBA00023054"/>
    </source>
</evidence>
<dbReference type="PANTHER" id="PTHR47968:SF13">
    <property type="entry name" value="KINESIN-LIKE PROTEIN KIF19 ISOFORM X1"/>
    <property type="match status" value="1"/>
</dbReference>
<evidence type="ECO:0000256" key="8">
    <source>
        <dbReference type="PROSITE-ProRule" id="PRU00283"/>
    </source>
</evidence>
<dbReference type="GO" id="GO:0003777">
    <property type="term" value="F:microtubule motor activity"/>
    <property type="evidence" value="ECO:0007669"/>
    <property type="project" value="InterPro"/>
</dbReference>
<feature type="domain" description="Kinesin motor" evidence="9">
    <location>
        <begin position="20"/>
        <end position="175"/>
    </location>
</feature>
<keyword evidence="5" id="KW-0175">Coiled coil</keyword>
<dbReference type="GO" id="GO:0007018">
    <property type="term" value="P:microtubule-based movement"/>
    <property type="evidence" value="ECO:0007669"/>
    <property type="project" value="InterPro"/>
</dbReference>
<evidence type="ECO:0000256" key="6">
    <source>
        <dbReference type="ARBA" id="ARBA00023175"/>
    </source>
</evidence>
<evidence type="ECO:0000256" key="1">
    <source>
        <dbReference type="ARBA" id="ARBA00004245"/>
    </source>
</evidence>
<dbReference type="OrthoDB" id="3176171at2759"/>
<organism evidence="10 11">
    <name type="scientific">Pararge aegeria aegeria</name>
    <dbReference type="NCBI Taxonomy" id="348720"/>
    <lineage>
        <taxon>Eukaryota</taxon>
        <taxon>Metazoa</taxon>
        <taxon>Ecdysozoa</taxon>
        <taxon>Arthropoda</taxon>
        <taxon>Hexapoda</taxon>
        <taxon>Insecta</taxon>
        <taxon>Pterygota</taxon>
        <taxon>Neoptera</taxon>
        <taxon>Endopterygota</taxon>
        <taxon>Lepidoptera</taxon>
        <taxon>Glossata</taxon>
        <taxon>Ditrysia</taxon>
        <taxon>Papilionoidea</taxon>
        <taxon>Nymphalidae</taxon>
        <taxon>Satyrinae</taxon>
        <taxon>Satyrini</taxon>
        <taxon>Parargina</taxon>
        <taxon>Pararge</taxon>
    </lineage>
</organism>
<keyword evidence="11" id="KW-1185">Reference proteome</keyword>
<dbReference type="SMART" id="SM00129">
    <property type="entry name" value="KISc"/>
    <property type="match status" value="1"/>
</dbReference>